<evidence type="ECO:0000256" key="3">
    <source>
        <dbReference type="ARBA" id="ARBA00023172"/>
    </source>
</evidence>
<dbReference type="Pfam" id="PF00589">
    <property type="entry name" value="Phage_integrase"/>
    <property type="match status" value="1"/>
</dbReference>
<dbReference type="PANTHER" id="PTHR34605">
    <property type="entry name" value="PHAGE_INTEGRASE DOMAIN-CONTAINING PROTEIN"/>
    <property type="match status" value="1"/>
</dbReference>
<keyword evidence="5" id="KW-0175">Coiled coil</keyword>
<keyword evidence="2 4" id="KW-0238">DNA-binding</keyword>
<dbReference type="RefSeq" id="WP_117003986.1">
    <property type="nucleotide sequence ID" value="NZ_BMJS01000038.1"/>
</dbReference>
<dbReference type="SUPFAM" id="SSF56349">
    <property type="entry name" value="DNA breaking-rejoining enzymes"/>
    <property type="match status" value="1"/>
</dbReference>
<evidence type="ECO:0000313" key="8">
    <source>
        <dbReference type="EMBL" id="GGG05872.1"/>
    </source>
</evidence>
<evidence type="ECO:0000256" key="5">
    <source>
        <dbReference type="SAM" id="Coils"/>
    </source>
</evidence>
<dbReference type="Proteomes" id="UP000636949">
    <property type="component" value="Unassembled WGS sequence"/>
</dbReference>
<dbReference type="InterPro" id="IPR044068">
    <property type="entry name" value="CB"/>
</dbReference>
<evidence type="ECO:0000256" key="1">
    <source>
        <dbReference type="ARBA" id="ARBA00022908"/>
    </source>
</evidence>
<dbReference type="Gene3D" id="1.10.150.130">
    <property type="match status" value="1"/>
</dbReference>
<reference evidence="8" key="1">
    <citation type="journal article" date="2014" name="Int. J. Syst. Evol. Microbiol.">
        <title>Complete genome sequence of Corynebacterium casei LMG S-19264T (=DSM 44701T), isolated from a smear-ripened cheese.</title>
        <authorList>
            <consortium name="US DOE Joint Genome Institute (JGI-PGF)"/>
            <person name="Walter F."/>
            <person name="Albersmeier A."/>
            <person name="Kalinowski J."/>
            <person name="Ruckert C."/>
        </authorList>
    </citation>
    <scope>NUCLEOTIDE SEQUENCE</scope>
    <source>
        <strain evidence="8">CGMCC 1.15758</strain>
    </source>
</reference>
<feature type="coiled-coil region" evidence="5">
    <location>
        <begin position="10"/>
        <end position="57"/>
    </location>
</feature>
<protein>
    <recommendedName>
        <fullName evidence="10">Integrase</fullName>
    </recommendedName>
</protein>
<evidence type="ECO:0008006" key="10">
    <source>
        <dbReference type="Google" id="ProtNLM"/>
    </source>
</evidence>
<evidence type="ECO:0000259" key="6">
    <source>
        <dbReference type="PROSITE" id="PS51898"/>
    </source>
</evidence>
<evidence type="ECO:0000256" key="2">
    <source>
        <dbReference type="ARBA" id="ARBA00023125"/>
    </source>
</evidence>
<dbReference type="InterPro" id="IPR052925">
    <property type="entry name" value="Phage_Integrase-like_Recomb"/>
</dbReference>
<dbReference type="GO" id="GO:0003677">
    <property type="term" value="F:DNA binding"/>
    <property type="evidence" value="ECO:0007669"/>
    <property type="project" value="UniProtKB-UniRule"/>
</dbReference>
<accession>A0A8J2Z6G7</accession>
<dbReference type="PANTHER" id="PTHR34605:SF3">
    <property type="entry name" value="P CELL-TYPE AGGLUTINATION PROTEIN MAP4-LIKE-RELATED"/>
    <property type="match status" value="1"/>
</dbReference>
<sequence length="327" mass="37375">MDELQTIASSKELSNELQKTLQNGIELEKKSRSINTLKRYEKAIKLLRKYCDKHNQQYLPLSPEVAYAFFSYMHMENYKWEGIKVVKSAIDFYHSQANLISPLSHPRICSLLEGIKRDIGVDHKSSEPLLFDAIKMIIDEIPDDGLINLRDKAIFLLGFSGGFRSAELLSLMINDIAFKPQGLILTIRRSKTDQEGRGHTLAIPFNRKDKLYCPVIALKNWVDAINLKQGFLFRSFYKGGCKIRNNALSYIGLYKMFKNRCAKVGIDEKLVSPHGLRSGFNTSAAMVGADLIKMREITNQSLSTQQRYIKKVNLFDNNANDLIFHNM</sequence>
<dbReference type="PROSITE" id="PS51898">
    <property type="entry name" value="TYR_RECOMBINASE"/>
    <property type="match status" value="1"/>
</dbReference>
<dbReference type="InterPro" id="IPR011010">
    <property type="entry name" value="DNA_brk_join_enz"/>
</dbReference>
<feature type="domain" description="Tyr recombinase" evidence="6">
    <location>
        <begin position="124"/>
        <end position="323"/>
    </location>
</feature>
<dbReference type="InterPro" id="IPR013762">
    <property type="entry name" value="Integrase-like_cat_sf"/>
</dbReference>
<keyword evidence="3" id="KW-0233">DNA recombination</keyword>
<evidence type="ECO:0000259" key="7">
    <source>
        <dbReference type="PROSITE" id="PS51900"/>
    </source>
</evidence>
<dbReference type="InterPro" id="IPR010998">
    <property type="entry name" value="Integrase_recombinase_N"/>
</dbReference>
<dbReference type="AlphaFoldDB" id="A0A8J2Z6G7"/>
<feature type="domain" description="Core-binding (CB)" evidence="7">
    <location>
        <begin position="8"/>
        <end position="98"/>
    </location>
</feature>
<proteinExistence type="predicted"/>
<keyword evidence="9" id="KW-1185">Reference proteome</keyword>
<dbReference type="SUPFAM" id="SSF47823">
    <property type="entry name" value="lambda integrase-like, N-terminal domain"/>
    <property type="match status" value="1"/>
</dbReference>
<dbReference type="OrthoDB" id="5914130at2"/>
<dbReference type="PROSITE" id="PS51900">
    <property type="entry name" value="CB"/>
    <property type="match status" value="1"/>
</dbReference>
<name>A0A8J2Z6G7_9GAMM</name>
<dbReference type="GO" id="GO:0006310">
    <property type="term" value="P:DNA recombination"/>
    <property type="evidence" value="ECO:0007669"/>
    <property type="project" value="UniProtKB-KW"/>
</dbReference>
<dbReference type="InterPro" id="IPR002104">
    <property type="entry name" value="Integrase_catalytic"/>
</dbReference>
<dbReference type="Gene3D" id="1.10.443.10">
    <property type="entry name" value="Intergrase catalytic core"/>
    <property type="match status" value="1"/>
</dbReference>
<comment type="caution">
    <text evidence="8">The sequence shown here is derived from an EMBL/GenBank/DDBJ whole genome shotgun (WGS) entry which is preliminary data.</text>
</comment>
<dbReference type="GO" id="GO:0015074">
    <property type="term" value="P:DNA integration"/>
    <property type="evidence" value="ECO:0007669"/>
    <property type="project" value="UniProtKB-KW"/>
</dbReference>
<evidence type="ECO:0000313" key="9">
    <source>
        <dbReference type="Proteomes" id="UP000636949"/>
    </source>
</evidence>
<evidence type="ECO:0000256" key="4">
    <source>
        <dbReference type="PROSITE-ProRule" id="PRU01248"/>
    </source>
</evidence>
<dbReference type="CDD" id="cd00799">
    <property type="entry name" value="INT_Cre_C"/>
    <property type="match status" value="1"/>
</dbReference>
<keyword evidence="1" id="KW-0229">DNA integration</keyword>
<organism evidence="8 9">
    <name type="scientific">Cysteiniphilum litorale</name>
    <dbReference type="NCBI Taxonomy" id="2056700"/>
    <lineage>
        <taxon>Bacteria</taxon>
        <taxon>Pseudomonadati</taxon>
        <taxon>Pseudomonadota</taxon>
        <taxon>Gammaproteobacteria</taxon>
        <taxon>Thiotrichales</taxon>
        <taxon>Fastidiosibacteraceae</taxon>
        <taxon>Cysteiniphilum</taxon>
    </lineage>
</organism>
<dbReference type="EMBL" id="BMJS01000038">
    <property type="protein sequence ID" value="GGG05872.1"/>
    <property type="molecule type" value="Genomic_DNA"/>
</dbReference>
<reference evidence="8" key="2">
    <citation type="submission" date="2020-09" db="EMBL/GenBank/DDBJ databases">
        <authorList>
            <person name="Sun Q."/>
            <person name="Zhou Y."/>
        </authorList>
    </citation>
    <scope>NUCLEOTIDE SEQUENCE</scope>
    <source>
        <strain evidence="8">CGMCC 1.15758</strain>
    </source>
</reference>
<gene>
    <name evidence="8" type="ORF">GCM10010995_24230</name>
</gene>